<dbReference type="RefSeq" id="WP_091790958.1">
    <property type="nucleotide sequence ID" value="NZ_FNAF01000001.1"/>
</dbReference>
<organism evidence="3 4">
    <name type="scientific">Peptococcus niger</name>
    <dbReference type="NCBI Taxonomy" id="2741"/>
    <lineage>
        <taxon>Bacteria</taxon>
        <taxon>Bacillati</taxon>
        <taxon>Bacillota</taxon>
        <taxon>Clostridia</taxon>
        <taxon>Eubacteriales</taxon>
        <taxon>Peptococcaceae</taxon>
        <taxon>Peptococcus</taxon>
    </lineage>
</organism>
<proteinExistence type="predicted"/>
<evidence type="ECO:0000256" key="1">
    <source>
        <dbReference type="SAM" id="Phobius"/>
    </source>
</evidence>
<keyword evidence="4" id="KW-1185">Reference proteome</keyword>
<keyword evidence="1" id="KW-0472">Membrane</keyword>
<dbReference type="OrthoDB" id="1809321at2"/>
<dbReference type="InterPro" id="IPR009936">
    <property type="entry name" value="DUF1468"/>
</dbReference>
<keyword evidence="1" id="KW-1133">Transmembrane helix</keyword>
<reference evidence="3 4" key="1">
    <citation type="submission" date="2016-10" db="EMBL/GenBank/DDBJ databases">
        <authorList>
            <person name="de Groot N.N."/>
        </authorList>
    </citation>
    <scope>NUCLEOTIDE SEQUENCE [LARGE SCALE GENOMIC DNA]</scope>
    <source>
        <strain evidence="3 4">DSM 20475</strain>
    </source>
</reference>
<evidence type="ECO:0000313" key="4">
    <source>
        <dbReference type="Proteomes" id="UP000198995"/>
    </source>
</evidence>
<dbReference type="EMBL" id="FNAF01000001">
    <property type="protein sequence ID" value="SDD14026.1"/>
    <property type="molecule type" value="Genomic_DNA"/>
</dbReference>
<accession>A0A1G6SCU6</accession>
<gene>
    <name evidence="3" type="ORF">SAMN04489866_101281</name>
</gene>
<dbReference type="Proteomes" id="UP000198995">
    <property type="component" value="Unassembled WGS sequence"/>
</dbReference>
<keyword evidence="1" id="KW-0812">Transmembrane</keyword>
<dbReference type="STRING" id="2741.SAMN04489866_101281"/>
<dbReference type="Pfam" id="PF07331">
    <property type="entry name" value="TctB"/>
    <property type="match status" value="1"/>
</dbReference>
<feature type="domain" description="DUF1468" evidence="2">
    <location>
        <begin position="9"/>
        <end position="145"/>
    </location>
</feature>
<sequence>MNMKKATYIMGGIILLLCFLAWFQTNTITPPAEIYPRALLIITAGLTLIMLLRTIQGKSALFFEKPFENARLIQVLVVIVLTGIFILGMQFLGFYVSTFLFILFGTLYLEENISKHSVVSAIVLGLVVDGIVYVTFNVFLSVPTPVGVLI</sequence>
<feature type="transmembrane region" description="Helical" evidence="1">
    <location>
        <begin position="67"/>
        <end position="86"/>
    </location>
</feature>
<evidence type="ECO:0000259" key="2">
    <source>
        <dbReference type="Pfam" id="PF07331"/>
    </source>
</evidence>
<protein>
    <submittedName>
        <fullName evidence="3">Tripartite tricarboxylate transporter TctB family protein</fullName>
    </submittedName>
</protein>
<feature type="transmembrane region" description="Helical" evidence="1">
    <location>
        <begin position="37"/>
        <end position="55"/>
    </location>
</feature>
<name>A0A1G6SCU6_PEPNI</name>
<dbReference type="AlphaFoldDB" id="A0A1G6SCU6"/>
<evidence type="ECO:0000313" key="3">
    <source>
        <dbReference type="EMBL" id="SDD14026.1"/>
    </source>
</evidence>
<feature type="transmembrane region" description="Helical" evidence="1">
    <location>
        <begin position="121"/>
        <end position="140"/>
    </location>
</feature>